<evidence type="ECO:0000313" key="2">
    <source>
        <dbReference type="EMBL" id="TBU23039.1"/>
    </source>
</evidence>
<dbReference type="EMBL" id="ML143518">
    <property type="protein sequence ID" value="TBU23039.1"/>
    <property type="molecule type" value="Genomic_DNA"/>
</dbReference>
<organism evidence="2">
    <name type="scientific">Dichomitus squalens</name>
    <dbReference type="NCBI Taxonomy" id="114155"/>
    <lineage>
        <taxon>Eukaryota</taxon>
        <taxon>Fungi</taxon>
        <taxon>Dikarya</taxon>
        <taxon>Basidiomycota</taxon>
        <taxon>Agaricomycotina</taxon>
        <taxon>Agaricomycetes</taxon>
        <taxon>Polyporales</taxon>
        <taxon>Polyporaceae</taxon>
        <taxon>Dichomitus</taxon>
    </lineage>
</organism>
<keyword evidence="1" id="KW-0812">Transmembrane</keyword>
<keyword evidence="1" id="KW-1133">Transmembrane helix</keyword>
<dbReference type="Proteomes" id="UP000292957">
    <property type="component" value="Unassembled WGS sequence"/>
</dbReference>
<keyword evidence="1" id="KW-0472">Membrane</keyword>
<feature type="transmembrane region" description="Helical" evidence="1">
    <location>
        <begin position="42"/>
        <end position="68"/>
    </location>
</feature>
<gene>
    <name evidence="2" type="ORF">BD311DRAFT_781974</name>
</gene>
<sequence>MRQRLQEVCEFQVAALDAPSAVFSAALNSVERIQTELNAIQFAVFSAALYSVAMAQMELIATIFFAALNSVEPRVCMLPGTGKRGVSDITKNLFVVQTDALRVVGGFNELVANSSRGHAVEERGVGLVPRHCNRLRNGLSCTSGQGLRPQVVFRWDKSAQSQHRCLDERLRQRGGLARLR</sequence>
<proteinExistence type="predicted"/>
<evidence type="ECO:0000256" key="1">
    <source>
        <dbReference type="SAM" id="Phobius"/>
    </source>
</evidence>
<protein>
    <submittedName>
        <fullName evidence="2">Uncharacterized protein</fullName>
    </submittedName>
</protein>
<dbReference type="AlphaFoldDB" id="A0A4Q9M7X7"/>
<dbReference type="OrthoDB" id="1262810at2759"/>
<reference evidence="2" key="1">
    <citation type="submission" date="2019-01" db="EMBL/GenBank/DDBJ databases">
        <title>Draft genome sequences of three monokaryotic isolates of the white-rot basidiomycete fungus Dichomitus squalens.</title>
        <authorList>
            <consortium name="DOE Joint Genome Institute"/>
            <person name="Lopez S.C."/>
            <person name="Andreopoulos B."/>
            <person name="Pangilinan J."/>
            <person name="Lipzen A."/>
            <person name="Riley R."/>
            <person name="Ahrendt S."/>
            <person name="Ng V."/>
            <person name="Barry K."/>
            <person name="Daum C."/>
            <person name="Grigoriev I.V."/>
            <person name="Hilden K.S."/>
            <person name="Makela M.R."/>
            <person name="de Vries R.P."/>
        </authorList>
    </citation>
    <scope>NUCLEOTIDE SEQUENCE [LARGE SCALE GENOMIC DNA]</scope>
    <source>
        <strain evidence="2">OM18370.1</strain>
    </source>
</reference>
<accession>A0A4Q9M7X7</accession>
<name>A0A4Q9M7X7_9APHY</name>